<evidence type="ECO:0000313" key="10">
    <source>
        <dbReference type="Proteomes" id="UP000217182"/>
    </source>
</evidence>
<dbReference type="GO" id="GO:0016491">
    <property type="term" value="F:oxidoreductase activity"/>
    <property type="evidence" value="ECO:0007669"/>
    <property type="project" value="UniProtKB-KW"/>
</dbReference>
<dbReference type="Gene3D" id="3.90.180.10">
    <property type="entry name" value="Medium-chain alcohol dehydrogenases, catalytic domain"/>
    <property type="match status" value="1"/>
</dbReference>
<feature type="domain" description="Alcohol dehydrogenase-like N-terminal" evidence="8">
    <location>
        <begin position="30"/>
        <end position="140"/>
    </location>
</feature>
<dbReference type="NCBIfam" id="NF007375">
    <property type="entry name" value="PRK09880.1"/>
    <property type="match status" value="1"/>
</dbReference>
<evidence type="ECO:0000256" key="6">
    <source>
        <dbReference type="ARBA" id="ARBA00023027"/>
    </source>
</evidence>
<comment type="cofactor">
    <cofactor evidence="1">
        <name>Zn(2+)</name>
        <dbReference type="ChEBI" id="CHEBI:29105"/>
    </cofactor>
</comment>
<dbReference type="PANTHER" id="PTHR43161:SF9">
    <property type="entry name" value="SORBITOL DEHYDROGENASE"/>
    <property type="match status" value="1"/>
</dbReference>
<keyword evidence="3" id="KW-0479">Metal-binding</keyword>
<keyword evidence="6" id="KW-0520">NAD</keyword>
<dbReference type="Pfam" id="PF08240">
    <property type="entry name" value="ADH_N"/>
    <property type="match status" value="1"/>
</dbReference>
<comment type="similarity">
    <text evidence="2">Belongs to the zinc-containing alcohol dehydrogenase family.</text>
</comment>
<keyword evidence="10" id="KW-1185">Reference proteome</keyword>
<dbReference type="OrthoDB" id="9773078at2"/>
<evidence type="ECO:0000259" key="7">
    <source>
        <dbReference type="Pfam" id="PF00107"/>
    </source>
</evidence>
<accession>A0A250AYW9</accession>
<dbReference type="KEGG" id="gqu:AWC35_07340"/>
<dbReference type="InterPro" id="IPR013149">
    <property type="entry name" value="ADH-like_C"/>
</dbReference>
<dbReference type="PANTHER" id="PTHR43161">
    <property type="entry name" value="SORBITOL DEHYDROGENASE"/>
    <property type="match status" value="1"/>
</dbReference>
<proteinExistence type="inferred from homology"/>
<protein>
    <submittedName>
        <fullName evidence="9">L-idonate 5-dehydrogenase</fullName>
    </submittedName>
</protein>
<dbReference type="SUPFAM" id="SSF50129">
    <property type="entry name" value="GroES-like"/>
    <property type="match status" value="1"/>
</dbReference>
<keyword evidence="5" id="KW-0560">Oxidoreductase</keyword>
<organism evidence="9 10">
    <name type="scientific">Gibbsiella quercinecans</name>
    <dbReference type="NCBI Taxonomy" id="929813"/>
    <lineage>
        <taxon>Bacteria</taxon>
        <taxon>Pseudomonadati</taxon>
        <taxon>Pseudomonadota</taxon>
        <taxon>Gammaproteobacteria</taxon>
        <taxon>Enterobacterales</taxon>
        <taxon>Yersiniaceae</taxon>
        <taxon>Gibbsiella</taxon>
    </lineage>
</organism>
<dbReference type="AlphaFoldDB" id="A0A250AYW9"/>
<gene>
    <name evidence="9" type="ORF">AWC35_07340</name>
</gene>
<evidence type="ECO:0000313" key="9">
    <source>
        <dbReference type="EMBL" id="ATA19178.1"/>
    </source>
</evidence>
<dbReference type="EMBL" id="CP014136">
    <property type="protein sequence ID" value="ATA19178.1"/>
    <property type="molecule type" value="Genomic_DNA"/>
</dbReference>
<dbReference type="SUPFAM" id="SSF51735">
    <property type="entry name" value="NAD(P)-binding Rossmann-fold domains"/>
    <property type="match status" value="1"/>
</dbReference>
<evidence type="ECO:0000256" key="1">
    <source>
        <dbReference type="ARBA" id="ARBA00001947"/>
    </source>
</evidence>
<dbReference type="FunFam" id="3.40.50.720:FF:000068">
    <property type="entry name" value="Sorbitol dehydrogenase"/>
    <property type="match status" value="1"/>
</dbReference>
<evidence type="ECO:0000259" key="8">
    <source>
        <dbReference type="Pfam" id="PF08240"/>
    </source>
</evidence>
<sequence length="344" mass="36875">MKINSIACVVTGERAVALKKYELEYENKGTLVKITRGGICGSDLHYYQHGRVGSYPVKMPMILGHEVIGIVEKSSAPSLAPGMAVAINPSKPCLKCEYCLEGNTNQCLNMRFFGSAMYFPHVDGGFTQYKIVENEQCIPFNPAVSGNVIVFAEPLAVAIHAVNQAGSVKGKRVFVSGVGPIGCLVVAAAKALGAEEIVATDISERCLQLARAMGADNTFTADAPALAGYESGKGFFDVAFEASGHPASIKRCVQVTRAKGHVVQVGMGGATAEIPLMALIAKEINLIGTFRFTEEFNTAVQWLEEKKINPLPLLTAEYRFEDFQQALNFAADKSAASKVQLVFA</sequence>
<dbReference type="InterPro" id="IPR013154">
    <property type="entry name" value="ADH-like_N"/>
</dbReference>
<dbReference type="Pfam" id="PF00107">
    <property type="entry name" value="ADH_zinc_N"/>
    <property type="match status" value="1"/>
</dbReference>
<dbReference type="InterPro" id="IPR011032">
    <property type="entry name" value="GroES-like_sf"/>
</dbReference>
<dbReference type="GO" id="GO:0046872">
    <property type="term" value="F:metal ion binding"/>
    <property type="evidence" value="ECO:0007669"/>
    <property type="project" value="UniProtKB-KW"/>
</dbReference>
<dbReference type="CDD" id="cd08232">
    <property type="entry name" value="idonate-5-DH"/>
    <property type="match status" value="1"/>
</dbReference>
<keyword evidence="4" id="KW-0862">Zinc</keyword>
<reference evidence="9 10" key="1">
    <citation type="submission" date="2016-01" db="EMBL/GenBank/DDBJ databases">
        <authorList>
            <person name="Oliw E.H."/>
        </authorList>
    </citation>
    <scope>NUCLEOTIDE SEQUENCE [LARGE SCALE GENOMIC DNA]</scope>
    <source>
        <strain evidence="9 10">FRB97</strain>
    </source>
</reference>
<dbReference type="InterPro" id="IPR036291">
    <property type="entry name" value="NAD(P)-bd_dom_sf"/>
</dbReference>
<dbReference type="RefSeq" id="WP_095845781.1">
    <property type="nucleotide sequence ID" value="NZ_CP014136.1"/>
</dbReference>
<dbReference type="Gene3D" id="3.40.50.720">
    <property type="entry name" value="NAD(P)-binding Rossmann-like Domain"/>
    <property type="match status" value="1"/>
</dbReference>
<evidence type="ECO:0000256" key="4">
    <source>
        <dbReference type="ARBA" id="ARBA00022833"/>
    </source>
</evidence>
<evidence type="ECO:0000256" key="3">
    <source>
        <dbReference type="ARBA" id="ARBA00022723"/>
    </source>
</evidence>
<name>A0A250AYW9_9GAMM</name>
<dbReference type="Proteomes" id="UP000217182">
    <property type="component" value="Chromosome"/>
</dbReference>
<evidence type="ECO:0000256" key="5">
    <source>
        <dbReference type="ARBA" id="ARBA00023002"/>
    </source>
</evidence>
<feature type="domain" description="Alcohol dehydrogenase-like C-terminal" evidence="7">
    <location>
        <begin position="180"/>
        <end position="304"/>
    </location>
</feature>
<evidence type="ECO:0000256" key="2">
    <source>
        <dbReference type="ARBA" id="ARBA00008072"/>
    </source>
</evidence>